<keyword evidence="2" id="KW-0378">Hydrolase</keyword>
<feature type="region of interest" description="Disordered" evidence="3">
    <location>
        <begin position="1"/>
        <end position="26"/>
    </location>
</feature>
<dbReference type="Gene3D" id="3.40.50.1820">
    <property type="entry name" value="alpha/beta hydrolase"/>
    <property type="match status" value="1"/>
</dbReference>
<comment type="caution">
    <text evidence="6">The sequence shown here is derived from an EMBL/GenBank/DDBJ whole genome shotgun (WGS) entry which is preliminary data.</text>
</comment>
<gene>
    <name evidence="6" type="ORF">ACFOX0_06955</name>
</gene>
<keyword evidence="4" id="KW-0472">Membrane</keyword>
<dbReference type="SUPFAM" id="SSF49384">
    <property type="entry name" value="Carbohydrate-binding domain"/>
    <property type="match status" value="1"/>
</dbReference>
<organism evidence="6 7">
    <name type="scientific">Micromonospora zhanjiangensis</name>
    <dbReference type="NCBI Taxonomy" id="1522057"/>
    <lineage>
        <taxon>Bacteria</taxon>
        <taxon>Bacillati</taxon>
        <taxon>Actinomycetota</taxon>
        <taxon>Actinomycetes</taxon>
        <taxon>Micromonosporales</taxon>
        <taxon>Micromonosporaceae</taxon>
        <taxon>Micromonospora</taxon>
    </lineage>
</organism>
<keyword evidence="7" id="KW-1185">Reference proteome</keyword>
<evidence type="ECO:0000313" key="6">
    <source>
        <dbReference type="EMBL" id="MFC4105674.1"/>
    </source>
</evidence>
<dbReference type="PANTHER" id="PTHR22946">
    <property type="entry name" value="DIENELACTONE HYDROLASE DOMAIN-CONTAINING PROTEIN-RELATED"/>
    <property type="match status" value="1"/>
</dbReference>
<feature type="region of interest" description="Disordered" evidence="3">
    <location>
        <begin position="313"/>
        <end position="353"/>
    </location>
</feature>
<dbReference type="InterPro" id="IPR012291">
    <property type="entry name" value="CBM2_carb-bd_dom_sf"/>
</dbReference>
<evidence type="ECO:0000259" key="5">
    <source>
        <dbReference type="PROSITE" id="PS51173"/>
    </source>
</evidence>
<dbReference type="InterPro" id="IPR008965">
    <property type="entry name" value="CBM2/CBM3_carb-bd_dom_sf"/>
</dbReference>
<accession>A0ABV8KI53</accession>
<dbReference type="InterPro" id="IPR001919">
    <property type="entry name" value="CBD2"/>
</dbReference>
<dbReference type="InterPro" id="IPR029058">
    <property type="entry name" value="AB_hydrolase_fold"/>
</dbReference>
<dbReference type="SMART" id="SM00637">
    <property type="entry name" value="CBD_II"/>
    <property type="match status" value="1"/>
</dbReference>
<keyword evidence="4" id="KW-1133">Transmembrane helix</keyword>
<keyword evidence="4" id="KW-0812">Transmembrane</keyword>
<dbReference type="InterPro" id="IPR041127">
    <property type="entry name" value="PET_hydrolase/cutinase-like"/>
</dbReference>
<dbReference type="Pfam" id="PF00553">
    <property type="entry name" value="CBM_2"/>
    <property type="match status" value="1"/>
</dbReference>
<dbReference type="PROSITE" id="PS51173">
    <property type="entry name" value="CBM2"/>
    <property type="match status" value="1"/>
</dbReference>
<feature type="compositionally biased region" description="Pro residues" evidence="3">
    <location>
        <begin position="329"/>
        <end position="350"/>
    </location>
</feature>
<dbReference type="SUPFAM" id="SSF53474">
    <property type="entry name" value="alpha/beta-Hydrolases"/>
    <property type="match status" value="1"/>
</dbReference>
<feature type="domain" description="CBM2" evidence="5">
    <location>
        <begin position="346"/>
        <end position="447"/>
    </location>
</feature>
<dbReference type="Pfam" id="PF12740">
    <property type="entry name" value="PETase"/>
    <property type="match status" value="1"/>
</dbReference>
<dbReference type="PANTHER" id="PTHR22946:SF9">
    <property type="entry name" value="POLYKETIDE TRANSFERASE AF380"/>
    <property type="match status" value="1"/>
</dbReference>
<reference evidence="7" key="1">
    <citation type="journal article" date="2019" name="Int. J. Syst. Evol. Microbiol.">
        <title>The Global Catalogue of Microorganisms (GCM) 10K type strain sequencing project: providing services to taxonomists for standard genome sequencing and annotation.</title>
        <authorList>
            <consortium name="The Broad Institute Genomics Platform"/>
            <consortium name="The Broad Institute Genome Sequencing Center for Infectious Disease"/>
            <person name="Wu L."/>
            <person name="Ma J."/>
        </authorList>
    </citation>
    <scope>NUCLEOTIDE SEQUENCE [LARGE SCALE GENOMIC DNA]</scope>
    <source>
        <strain evidence="7">2902at01</strain>
    </source>
</reference>
<dbReference type="Proteomes" id="UP001595868">
    <property type="component" value="Unassembled WGS sequence"/>
</dbReference>
<dbReference type="Gene3D" id="2.60.40.290">
    <property type="match status" value="1"/>
</dbReference>
<dbReference type="RefSeq" id="WP_377542871.1">
    <property type="nucleotide sequence ID" value="NZ_JBHSBN010000003.1"/>
</dbReference>
<dbReference type="EMBL" id="JBHSBN010000003">
    <property type="protein sequence ID" value="MFC4105674.1"/>
    <property type="molecule type" value="Genomic_DNA"/>
</dbReference>
<evidence type="ECO:0000256" key="3">
    <source>
        <dbReference type="SAM" id="MobiDB-lite"/>
    </source>
</evidence>
<evidence type="ECO:0000256" key="2">
    <source>
        <dbReference type="ARBA" id="ARBA00022801"/>
    </source>
</evidence>
<evidence type="ECO:0000313" key="7">
    <source>
        <dbReference type="Proteomes" id="UP001595868"/>
    </source>
</evidence>
<evidence type="ECO:0000256" key="1">
    <source>
        <dbReference type="ARBA" id="ARBA00008645"/>
    </source>
</evidence>
<evidence type="ECO:0000256" key="4">
    <source>
        <dbReference type="SAM" id="Phobius"/>
    </source>
</evidence>
<feature type="transmembrane region" description="Helical" evidence="4">
    <location>
        <begin position="31"/>
        <end position="53"/>
    </location>
</feature>
<proteinExistence type="inferred from homology"/>
<comment type="similarity">
    <text evidence="1">Belongs to the AB hydrolase superfamily.</text>
</comment>
<protein>
    <submittedName>
        <fullName evidence="6">Cellulose binding domain-containing protein</fullName>
    </submittedName>
</protein>
<sequence length="447" mass="45983">MRSEATSSPPPDDAATGRTPPGGPRRRIGRILAAAVAVGMLTATVAVSAASAADNPYQRGPDPTLASVAATRGPFATTQTTVPAGNGFNGGYLYYPTDTSLGTWGAVAIVPGYSALFANEEAWMGPWLASFGFVVLGIETNSRTDGAEPRGTQLLAALDYLTRSSPVRTRVDPNRLGVIGHSAGGAGALSAALRRPSLRSVVGLAPGAPGGGINLADDRVPTMFISGERDTTVTRSYLQGLYTTLPASTENAWVEITGNDHLSFTRSNPTEMRTLIPWLKIFLDNDTRYAQFLCPLADPSNISMYRNTCPLVPPGLPTPTPTTSSPGDPSSPPPSSPPPSTPPPSSPPPAGACAATYRTTSTWPGGFQGEVTVTAGNAAINGWTVRWTLAGGQSISQVWNGTLTTSGSSVSVRNVSYNGSLPAGGSATFGFLGSGTATSPVITCTSP</sequence>
<name>A0ABV8KI53_9ACTN</name>
<dbReference type="InterPro" id="IPR050261">
    <property type="entry name" value="FrsA_esterase"/>
</dbReference>